<evidence type="ECO:0000256" key="12">
    <source>
        <dbReference type="HAMAP-Rule" id="MF_01522"/>
    </source>
</evidence>
<dbReference type="InterPro" id="IPR053952">
    <property type="entry name" value="K_trans_C"/>
</dbReference>
<feature type="transmembrane region" description="Helical" evidence="12">
    <location>
        <begin position="429"/>
        <end position="446"/>
    </location>
</feature>
<keyword evidence="8 12" id="KW-0630">Potassium</keyword>
<keyword evidence="4 12" id="KW-1003">Cell membrane</keyword>
<dbReference type="PANTHER" id="PTHR30540:SF79">
    <property type="entry name" value="LOW AFFINITY POTASSIUM TRANSPORT SYSTEM PROTEIN KUP"/>
    <property type="match status" value="1"/>
</dbReference>
<dbReference type="GO" id="GO:0005886">
    <property type="term" value="C:plasma membrane"/>
    <property type="evidence" value="ECO:0007669"/>
    <property type="project" value="UniProtKB-SubCell"/>
</dbReference>
<protein>
    <recommendedName>
        <fullName evidence="12">Probable potassium transport system protein Kup</fullName>
    </recommendedName>
</protein>
<dbReference type="HAMAP" id="MF_01522">
    <property type="entry name" value="Kup"/>
    <property type="match status" value="1"/>
</dbReference>
<dbReference type="PANTHER" id="PTHR30540">
    <property type="entry name" value="OSMOTIC STRESS POTASSIUM TRANSPORTER"/>
    <property type="match status" value="1"/>
</dbReference>
<reference evidence="15 16" key="1">
    <citation type="submission" date="2020-08" db="EMBL/GenBank/DDBJ databases">
        <title>Genomic Encyclopedia of Type Strains, Phase IV (KMG-IV): sequencing the most valuable type-strain genomes for metagenomic binning, comparative biology and taxonomic classification.</title>
        <authorList>
            <person name="Goeker M."/>
        </authorList>
    </citation>
    <scope>NUCLEOTIDE SEQUENCE [LARGE SCALE GENOMIC DNA]</scope>
    <source>
        <strain evidence="15 16">DSM 23240</strain>
    </source>
</reference>
<keyword evidence="9 12" id="KW-1133">Transmembrane helix</keyword>
<evidence type="ECO:0000256" key="4">
    <source>
        <dbReference type="ARBA" id="ARBA00022475"/>
    </source>
</evidence>
<evidence type="ECO:0000313" key="15">
    <source>
        <dbReference type="EMBL" id="MBB5202180.1"/>
    </source>
</evidence>
<feature type="transmembrane region" description="Helical" evidence="12">
    <location>
        <begin position="107"/>
        <end position="128"/>
    </location>
</feature>
<feature type="transmembrane region" description="Helical" evidence="12">
    <location>
        <begin position="20"/>
        <end position="41"/>
    </location>
</feature>
<comment type="subcellular location">
    <subcellularLocation>
        <location evidence="12">Cell membrane</location>
        <topology evidence="12">Multi-pass membrane protein</topology>
    </subcellularLocation>
    <subcellularLocation>
        <location evidence="1">Membrane</location>
        <topology evidence="1">Multi-pass membrane protein</topology>
    </subcellularLocation>
</comment>
<keyword evidence="10 12" id="KW-0406">Ion transport</keyword>
<evidence type="ECO:0000256" key="7">
    <source>
        <dbReference type="ARBA" id="ARBA00022847"/>
    </source>
</evidence>
<dbReference type="RefSeq" id="WP_168057017.1">
    <property type="nucleotide sequence ID" value="NZ_JAAOZT010000013.1"/>
</dbReference>
<evidence type="ECO:0000256" key="11">
    <source>
        <dbReference type="ARBA" id="ARBA00023136"/>
    </source>
</evidence>
<gene>
    <name evidence="12" type="primary">kup</name>
    <name evidence="15" type="ORF">HNR39_004044</name>
</gene>
<proteinExistence type="inferred from homology"/>
<keyword evidence="6 12" id="KW-0812">Transmembrane</keyword>
<evidence type="ECO:0000259" key="13">
    <source>
        <dbReference type="Pfam" id="PF02705"/>
    </source>
</evidence>
<dbReference type="Proteomes" id="UP000571084">
    <property type="component" value="Unassembled WGS sequence"/>
</dbReference>
<comment type="function">
    <text evidence="12">Transport of potassium into the cell. Likely operates as a K(+):H(+) symporter.</text>
</comment>
<comment type="similarity">
    <text evidence="2 12">Belongs to the HAK/KUP transporter (TC 2.A.72) family.</text>
</comment>
<sequence>MNETPQNDSNISPPKSGLSALGLSALGIVFGDIGTSPLYTLKTVLGMTGGAPTHDVVLGVLSLIVWTLIIITSVKYVTFAMSIDNDGEGGILALMSLLGVKKHQRPVIVALGLFGAALIYGDGAITPAISVLSALEGLKIATPAVEPYILPAAVAILIVLFAIQPLGTARIGKTFGPIMLLWFVAIAVLGIIGISRHPAVLVALNPLYGVRYLFSNGYTSFLILGGVFLCVTGAEALYADMGHFGSRPIRFAWSGVVLPSLLLNYGGQTAMVLEGTPTTDNIFFRLCPDFLLIPFVVLATIATIIASQSIITGAFSMTRQAIQLGWLPRLRIRQTSEEGYGQIYVGVVNWLLMIVTVALTLAFRKSDNLASAYGIAVAATMLLTSGLLFIAMRDIWGWGLLRSGVFAGAFICIDAAFFLANLSKVADGGYVPLLLASLVYGAMLIWHRGSSAVIQNLDQQTVPIDAFMTSIKSQNIPRVPGTGVFLSRTSSGTPAVMIWDVKHNRALHENLFVVNAMTESIPWIKESERMAVTEVQPHFWCATARFGFMEKADIPALLQQASRQNNQLDFDDAVYYVGHIEVVPREDGQGLAAWEQSVFALMERNSMHVSDFFRLPKDSVILIGRQIAI</sequence>
<dbReference type="InterPro" id="IPR053951">
    <property type="entry name" value="K_trans_N"/>
</dbReference>
<evidence type="ECO:0000256" key="2">
    <source>
        <dbReference type="ARBA" id="ARBA00007019"/>
    </source>
</evidence>
<evidence type="ECO:0000313" key="16">
    <source>
        <dbReference type="Proteomes" id="UP000571084"/>
    </source>
</evidence>
<evidence type="ECO:0000256" key="3">
    <source>
        <dbReference type="ARBA" id="ARBA00022448"/>
    </source>
</evidence>
<keyword evidence="3 12" id="KW-0813">Transport</keyword>
<feature type="transmembrane region" description="Helical" evidence="12">
    <location>
        <begin position="178"/>
        <end position="197"/>
    </location>
</feature>
<keyword evidence="7 12" id="KW-0769">Symport</keyword>
<keyword evidence="11 12" id="KW-0472">Membrane</keyword>
<evidence type="ECO:0000256" key="10">
    <source>
        <dbReference type="ARBA" id="ARBA00023065"/>
    </source>
</evidence>
<feature type="transmembrane region" description="Helical" evidence="12">
    <location>
        <begin position="56"/>
        <end position="77"/>
    </location>
</feature>
<evidence type="ECO:0000259" key="14">
    <source>
        <dbReference type="Pfam" id="PF22776"/>
    </source>
</evidence>
<dbReference type="AlphaFoldDB" id="A0A840S0L3"/>
<comment type="catalytic activity">
    <reaction evidence="12">
        <text>K(+)(in) + H(+)(in) = K(+)(out) + H(+)(out)</text>
        <dbReference type="Rhea" id="RHEA:28490"/>
        <dbReference type="ChEBI" id="CHEBI:15378"/>
        <dbReference type="ChEBI" id="CHEBI:29103"/>
    </reaction>
</comment>
<dbReference type="InterPro" id="IPR023051">
    <property type="entry name" value="Kup"/>
</dbReference>
<feature type="transmembrane region" description="Helical" evidence="12">
    <location>
        <begin position="369"/>
        <end position="392"/>
    </location>
</feature>
<evidence type="ECO:0000256" key="9">
    <source>
        <dbReference type="ARBA" id="ARBA00022989"/>
    </source>
</evidence>
<accession>A0A840S0L3</accession>
<dbReference type="Pfam" id="PF02705">
    <property type="entry name" value="K_trans"/>
    <property type="match status" value="1"/>
</dbReference>
<feature type="transmembrane region" description="Helical" evidence="12">
    <location>
        <begin position="217"/>
        <end position="239"/>
    </location>
</feature>
<evidence type="ECO:0000256" key="1">
    <source>
        <dbReference type="ARBA" id="ARBA00004141"/>
    </source>
</evidence>
<feature type="transmembrane region" description="Helical" evidence="12">
    <location>
        <begin position="291"/>
        <end position="318"/>
    </location>
</feature>
<evidence type="ECO:0000256" key="8">
    <source>
        <dbReference type="ARBA" id="ARBA00022958"/>
    </source>
</evidence>
<dbReference type="Pfam" id="PF22776">
    <property type="entry name" value="K_trans_C"/>
    <property type="match status" value="1"/>
</dbReference>
<feature type="transmembrane region" description="Helical" evidence="12">
    <location>
        <begin position="251"/>
        <end position="271"/>
    </location>
</feature>
<feature type="transmembrane region" description="Helical" evidence="12">
    <location>
        <begin position="148"/>
        <end position="166"/>
    </location>
</feature>
<feature type="transmembrane region" description="Helical" evidence="12">
    <location>
        <begin position="404"/>
        <end position="423"/>
    </location>
</feature>
<feature type="domain" description="K+ potassium transporter C-terminal" evidence="14">
    <location>
        <begin position="480"/>
        <end position="629"/>
    </location>
</feature>
<name>A0A840S0L3_9BURK</name>
<evidence type="ECO:0000256" key="6">
    <source>
        <dbReference type="ARBA" id="ARBA00022692"/>
    </source>
</evidence>
<keyword evidence="16" id="KW-1185">Reference proteome</keyword>
<dbReference type="GO" id="GO:0015293">
    <property type="term" value="F:symporter activity"/>
    <property type="evidence" value="ECO:0007669"/>
    <property type="project" value="UniProtKB-UniRule"/>
</dbReference>
<dbReference type="GO" id="GO:0015079">
    <property type="term" value="F:potassium ion transmembrane transporter activity"/>
    <property type="evidence" value="ECO:0007669"/>
    <property type="project" value="UniProtKB-UniRule"/>
</dbReference>
<dbReference type="EMBL" id="JACHHQ010000011">
    <property type="protein sequence ID" value="MBB5202180.1"/>
    <property type="molecule type" value="Genomic_DNA"/>
</dbReference>
<evidence type="ECO:0000256" key="5">
    <source>
        <dbReference type="ARBA" id="ARBA00022538"/>
    </source>
</evidence>
<dbReference type="InterPro" id="IPR003855">
    <property type="entry name" value="K+_transporter"/>
</dbReference>
<organism evidence="15 16">
    <name type="scientific">Glaciimonas immobilis</name>
    <dbReference type="NCBI Taxonomy" id="728004"/>
    <lineage>
        <taxon>Bacteria</taxon>
        <taxon>Pseudomonadati</taxon>
        <taxon>Pseudomonadota</taxon>
        <taxon>Betaproteobacteria</taxon>
        <taxon>Burkholderiales</taxon>
        <taxon>Oxalobacteraceae</taxon>
        <taxon>Glaciimonas</taxon>
    </lineage>
</organism>
<comment type="caution">
    <text evidence="15">The sequence shown here is derived from an EMBL/GenBank/DDBJ whole genome shotgun (WGS) entry which is preliminary data.</text>
</comment>
<feature type="domain" description="K+ potassium transporter integral membrane" evidence="13">
    <location>
        <begin position="23"/>
        <end position="469"/>
    </location>
</feature>
<keyword evidence="5 12" id="KW-0633">Potassium transport</keyword>
<feature type="transmembrane region" description="Helical" evidence="12">
    <location>
        <begin position="339"/>
        <end position="363"/>
    </location>
</feature>